<dbReference type="RefSeq" id="YP_009046411.1">
    <property type="nucleotide sequence ID" value="NC_024447.1"/>
</dbReference>
<keyword evidence="4" id="KW-0426">Late protein</keyword>
<keyword evidence="7" id="KW-1185">Reference proteome</keyword>
<name>A0A068EL03_9POXV</name>
<dbReference type="GeneID" id="19737910"/>
<evidence type="ECO:0000313" key="6">
    <source>
        <dbReference type="EMBL" id="AID46687.1"/>
    </source>
</evidence>
<keyword evidence="3" id="KW-0946">Virion</keyword>
<dbReference type="KEGG" id="vg:19737910"/>
<dbReference type="EMBL" id="KJ801920">
    <property type="protein sequence ID" value="AID46687.1"/>
    <property type="molecule type" value="Genomic_DNA"/>
</dbReference>
<protein>
    <submittedName>
        <fullName evidence="6">Uncharacterized protein</fullName>
    </submittedName>
</protein>
<dbReference type="GO" id="GO:0044423">
    <property type="term" value="C:virion component"/>
    <property type="evidence" value="ECO:0007669"/>
    <property type="project" value="UniProtKB-KW"/>
</dbReference>
<evidence type="ECO:0000313" key="7">
    <source>
        <dbReference type="Proteomes" id="UP000101521"/>
    </source>
</evidence>
<evidence type="ECO:0000256" key="3">
    <source>
        <dbReference type="ARBA" id="ARBA00022844"/>
    </source>
</evidence>
<dbReference type="GO" id="GO:0030430">
    <property type="term" value="C:host cell cytoplasm"/>
    <property type="evidence" value="ECO:0007669"/>
    <property type="project" value="UniProtKB-SubCell"/>
</dbReference>
<evidence type="ECO:0000256" key="1">
    <source>
        <dbReference type="ARBA" id="ARBA00004192"/>
    </source>
</evidence>
<reference evidence="6 7" key="1">
    <citation type="journal article" date="2014" name="BMC Genomics">
        <title>The complete genome sequences of poxviruses isolated from a penguin and a pigeon in South Africa and comparison to other sequenced avipoxviruses.</title>
        <authorList>
            <person name="Offerman K."/>
            <person name="Carulei O."/>
            <person name="van der Walt A.P."/>
            <person name="Douglass N."/>
            <person name="Williamson A.L."/>
        </authorList>
    </citation>
    <scope>NUCLEOTIDE SEQUENCE [LARGE SCALE GENOMIC DNA]</scope>
    <source>
        <strain evidence="6">FeP2</strain>
    </source>
</reference>
<dbReference type="Pfam" id="PF05846">
    <property type="entry name" value="Chordopox_A15"/>
    <property type="match status" value="1"/>
</dbReference>
<evidence type="ECO:0000256" key="2">
    <source>
        <dbReference type="ARBA" id="ARBA00004328"/>
    </source>
</evidence>
<comment type="subcellular location">
    <subcellularLocation>
        <location evidence="1">Host cytoplasm</location>
    </subcellularLocation>
    <subcellularLocation>
        <location evidence="2">Virion</location>
    </subcellularLocation>
</comment>
<evidence type="ECO:0000256" key="5">
    <source>
        <dbReference type="ARBA" id="ARBA00023200"/>
    </source>
</evidence>
<evidence type="ECO:0000256" key="4">
    <source>
        <dbReference type="ARBA" id="ARBA00022921"/>
    </source>
</evidence>
<keyword evidence="5" id="KW-1035">Host cytoplasm</keyword>
<dbReference type="InterPro" id="IPR008445">
    <property type="entry name" value="A15"/>
</dbReference>
<accession>A0A068EL03</accession>
<sequence length="97" mass="11562">MYIENNSLILIIPETNSITPQLFTIHDNKPVCVSSRYSLIPSKKENVQISYIDNIHMYFRSFKNLYLVNPRNHDIIKVFNFLKNYKWGGNFYLLFNV</sequence>
<organism evidence="6 7">
    <name type="scientific">Pigeonpox virus</name>
    <dbReference type="NCBI Taxonomy" id="10264"/>
    <lineage>
        <taxon>Viruses</taxon>
        <taxon>Varidnaviria</taxon>
        <taxon>Bamfordvirae</taxon>
        <taxon>Nucleocytoviricota</taxon>
        <taxon>Pokkesviricetes</taxon>
        <taxon>Chitovirales</taxon>
        <taxon>Poxviridae</taxon>
        <taxon>Chordopoxvirinae</taxon>
        <taxon>Avipoxvirus</taxon>
        <taxon>Avipoxvirus pigeonpox</taxon>
    </lineage>
</organism>
<dbReference type="Proteomes" id="UP000101521">
    <property type="component" value="Segment"/>
</dbReference>
<proteinExistence type="predicted"/>
<gene>
    <name evidence="6" type="ORF">fep_185</name>
</gene>